<proteinExistence type="predicted"/>
<protein>
    <recommendedName>
        <fullName evidence="3">PHD-type domain-containing protein</fullName>
    </recommendedName>
</protein>
<keyword evidence="2" id="KW-1185">Reference proteome</keyword>
<dbReference type="Proteomes" id="UP000887013">
    <property type="component" value="Unassembled WGS sequence"/>
</dbReference>
<organism evidence="1 2">
    <name type="scientific">Nephila pilipes</name>
    <name type="common">Giant wood spider</name>
    <name type="synonym">Nephila maculata</name>
    <dbReference type="NCBI Taxonomy" id="299642"/>
    <lineage>
        <taxon>Eukaryota</taxon>
        <taxon>Metazoa</taxon>
        <taxon>Ecdysozoa</taxon>
        <taxon>Arthropoda</taxon>
        <taxon>Chelicerata</taxon>
        <taxon>Arachnida</taxon>
        <taxon>Araneae</taxon>
        <taxon>Araneomorphae</taxon>
        <taxon>Entelegynae</taxon>
        <taxon>Araneoidea</taxon>
        <taxon>Nephilidae</taxon>
        <taxon>Nephila</taxon>
    </lineage>
</organism>
<dbReference type="AlphaFoldDB" id="A0A8X6UQH3"/>
<gene>
    <name evidence="1" type="ORF">NPIL_378821</name>
</gene>
<name>A0A8X6UQH3_NEPPI</name>
<comment type="caution">
    <text evidence="1">The sequence shown here is derived from an EMBL/GenBank/DDBJ whole genome shotgun (WGS) entry which is preliminary data.</text>
</comment>
<accession>A0A8X6UQH3</accession>
<sequence>MAHKCCANPNALWTCSICSINGDQHIETLSLDIQPICTICAFENIFDDFGLMPWISCEAPDCNKKAHKTCITLQNENSSEKYLCTDCFNAINGNEKKKRTE</sequence>
<dbReference type="Gene3D" id="3.30.40.10">
    <property type="entry name" value="Zinc/RING finger domain, C3HC4 (zinc finger)"/>
    <property type="match status" value="1"/>
</dbReference>
<evidence type="ECO:0000313" key="1">
    <source>
        <dbReference type="EMBL" id="GFU37623.1"/>
    </source>
</evidence>
<dbReference type="SUPFAM" id="SSF57903">
    <property type="entry name" value="FYVE/PHD zinc finger"/>
    <property type="match status" value="1"/>
</dbReference>
<dbReference type="InterPro" id="IPR013083">
    <property type="entry name" value="Znf_RING/FYVE/PHD"/>
</dbReference>
<dbReference type="InterPro" id="IPR011011">
    <property type="entry name" value="Znf_FYVE_PHD"/>
</dbReference>
<evidence type="ECO:0008006" key="3">
    <source>
        <dbReference type="Google" id="ProtNLM"/>
    </source>
</evidence>
<reference evidence="1" key="1">
    <citation type="submission" date="2020-08" db="EMBL/GenBank/DDBJ databases">
        <title>Multicomponent nature underlies the extraordinary mechanical properties of spider dragline silk.</title>
        <authorList>
            <person name="Kono N."/>
            <person name="Nakamura H."/>
            <person name="Mori M."/>
            <person name="Yoshida Y."/>
            <person name="Ohtoshi R."/>
            <person name="Malay A.D."/>
            <person name="Moran D.A.P."/>
            <person name="Tomita M."/>
            <person name="Numata K."/>
            <person name="Arakawa K."/>
        </authorList>
    </citation>
    <scope>NUCLEOTIDE SEQUENCE</scope>
</reference>
<dbReference type="EMBL" id="BMAW01084242">
    <property type="protein sequence ID" value="GFU37623.1"/>
    <property type="molecule type" value="Genomic_DNA"/>
</dbReference>
<evidence type="ECO:0000313" key="2">
    <source>
        <dbReference type="Proteomes" id="UP000887013"/>
    </source>
</evidence>